<keyword evidence="2" id="KW-1185">Reference proteome</keyword>
<protein>
    <submittedName>
        <fullName evidence="1">Uncharacterized protein</fullName>
    </submittedName>
</protein>
<evidence type="ECO:0000313" key="2">
    <source>
        <dbReference type="Proteomes" id="UP001209878"/>
    </source>
</evidence>
<proteinExistence type="predicted"/>
<organism evidence="1 2">
    <name type="scientific">Ridgeia piscesae</name>
    <name type="common">Tubeworm</name>
    <dbReference type="NCBI Taxonomy" id="27915"/>
    <lineage>
        <taxon>Eukaryota</taxon>
        <taxon>Metazoa</taxon>
        <taxon>Spiralia</taxon>
        <taxon>Lophotrochozoa</taxon>
        <taxon>Annelida</taxon>
        <taxon>Polychaeta</taxon>
        <taxon>Sedentaria</taxon>
        <taxon>Canalipalpata</taxon>
        <taxon>Sabellida</taxon>
        <taxon>Siboglinidae</taxon>
        <taxon>Ridgeia</taxon>
    </lineage>
</organism>
<accession>A0AAD9JAU5</accession>
<name>A0AAD9JAU5_RIDPI</name>
<dbReference type="PANTHER" id="PTHR47018">
    <property type="entry name" value="CXC DOMAIN-CONTAINING PROTEIN-RELATED"/>
    <property type="match status" value="1"/>
</dbReference>
<comment type="caution">
    <text evidence="1">The sequence shown here is derived from an EMBL/GenBank/DDBJ whole genome shotgun (WGS) entry which is preliminary data.</text>
</comment>
<dbReference type="AlphaFoldDB" id="A0AAD9JAU5"/>
<sequence length="154" mass="17069">MLTFQIGEAHKQGRKMVLVCNKDFGSAIRKACETDVDNDAVHLAKAANIVRRDMFKLKKQFSGSFDAKCQEESVPISLLVLVDMVLNGTDIKTQLSSASVPQPTLSLAQLLMFNCSVRRSEDVTACSTKYNKERETPLPIYKGCDGPYQDSQTC</sequence>
<reference evidence="1" key="1">
    <citation type="journal article" date="2023" name="Mol. Biol. Evol.">
        <title>Third-Generation Sequencing Reveals the Adaptive Role of the Epigenome in Three Deep-Sea Polychaetes.</title>
        <authorList>
            <person name="Perez M."/>
            <person name="Aroh O."/>
            <person name="Sun Y."/>
            <person name="Lan Y."/>
            <person name="Juniper S.K."/>
            <person name="Young C.R."/>
            <person name="Angers B."/>
            <person name="Qian P.Y."/>
        </authorList>
    </citation>
    <scope>NUCLEOTIDE SEQUENCE</scope>
    <source>
        <strain evidence="1">R07B-5</strain>
    </source>
</reference>
<evidence type="ECO:0000313" key="1">
    <source>
        <dbReference type="EMBL" id="KAK2149658.1"/>
    </source>
</evidence>
<dbReference type="Proteomes" id="UP001209878">
    <property type="component" value="Unassembled WGS sequence"/>
</dbReference>
<dbReference type="EMBL" id="JAODUO010002928">
    <property type="protein sequence ID" value="KAK2149658.1"/>
    <property type="molecule type" value="Genomic_DNA"/>
</dbReference>
<gene>
    <name evidence="1" type="ORF">NP493_2938g00004</name>
</gene>